<dbReference type="PANTHER" id="PTHR43877">
    <property type="entry name" value="AMINOALKYLPHOSPHONATE N-ACETYLTRANSFERASE-RELATED-RELATED"/>
    <property type="match status" value="1"/>
</dbReference>
<keyword evidence="2" id="KW-0012">Acyltransferase</keyword>
<dbReference type="RefSeq" id="WP_346227612.1">
    <property type="nucleotide sequence ID" value="NZ_JBDJAW010000017.1"/>
</dbReference>
<keyword evidence="5" id="KW-1185">Reference proteome</keyword>
<dbReference type="EMBL" id="JBDJAW010000017">
    <property type="protein sequence ID" value="MEN3537651.1"/>
    <property type="molecule type" value="Genomic_DNA"/>
</dbReference>
<evidence type="ECO:0000256" key="2">
    <source>
        <dbReference type="ARBA" id="ARBA00023315"/>
    </source>
</evidence>
<evidence type="ECO:0000259" key="3">
    <source>
        <dbReference type="PROSITE" id="PS51186"/>
    </source>
</evidence>
<reference evidence="4 5" key="1">
    <citation type="submission" date="2024-05" db="EMBL/GenBank/DDBJ databases">
        <title>Microbispora sp.ZYX-F-249.</title>
        <authorList>
            <person name="Xie H."/>
        </authorList>
    </citation>
    <scope>NUCLEOTIDE SEQUENCE [LARGE SCALE GENOMIC DNA]</scope>
    <source>
        <strain evidence="4 5">ZYX-F-249</strain>
    </source>
</reference>
<dbReference type="InterPro" id="IPR016181">
    <property type="entry name" value="Acyl_CoA_acyltransferase"/>
</dbReference>
<evidence type="ECO:0000313" key="4">
    <source>
        <dbReference type="EMBL" id="MEN3537651.1"/>
    </source>
</evidence>
<comment type="caution">
    <text evidence="4">The sequence shown here is derived from an EMBL/GenBank/DDBJ whole genome shotgun (WGS) entry which is preliminary data.</text>
</comment>
<dbReference type="PROSITE" id="PS51186">
    <property type="entry name" value="GNAT"/>
    <property type="match status" value="1"/>
</dbReference>
<dbReference type="Gene3D" id="3.40.630.30">
    <property type="match status" value="1"/>
</dbReference>
<evidence type="ECO:0000313" key="5">
    <source>
        <dbReference type="Proteomes" id="UP001447516"/>
    </source>
</evidence>
<proteinExistence type="predicted"/>
<dbReference type="InterPro" id="IPR050832">
    <property type="entry name" value="Bact_Acetyltransf"/>
</dbReference>
<dbReference type="SUPFAM" id="SSF55729">
    <property type="entry name" value="Acyl-CoA N-acyltransferases (Nat)"/>
    <property type="match status" value="1"/>
</dbReference>
<feature type="domain" description="N-acetyltransferase" evidence="3">
    <location>
        <begin position="4"/>
        <end position="145"/>
    </location>
</feature>
<dbReference type="CDD" id="cd04301">
    <property type="entry name" value="NAT_SF"/>
    <property type="match status" value="1"/>
</dbReference>
<dbReference type="Proteomes" id="UP001447516">
    <property type="component" value="Unassembled WGS sequence"/>
</dbReference>
<sequence>MPTLRIDSVTDATLEDWRHAHNVIIPDDPLTLDEVRERAGRNHLEVAYAGGELVGCSTVRPPGNGSPVATVIVRVLPAYRRRGYGEEMYARSMAHARSLGASVIETVVLASNTDGLRFAEAHGFTEVDRYHPPEGGGPFITLSRS</sequence>
<organism evidence="4 5">
    <name type="scientific">Microbispora maris</name>
    <dbReference type="NCBI Taxonomy" id="3144104"/>
    <lineage>
        <taxon>Bacteria</taxon>
        <taxon>Bacillati</taxon>
        <taxon>Actinomycetota</taxon>
        <taxon>Actinomycetes</taxon>
        <taxon>Streptosporangiales</taxon>
        <taxon>Streptosporangiaceae</taxon>
        <taxon>Microbispora</taxon>
    </lineage>
</organism>
<dbReference type="Pfam" id="PF00583">
    <property type="entry name" value="Acetyltransf_1"/>
    <property type="match status" value="1"/>
</dbReference>
<evidence type="ECO:0000256" key="1">
    <source>
        <dbReference type="ARBA" id="ARBA00022679"/>
    </source>
</evidence>
<dbReference type="InterPro" id="IPR000182">
    <property type="entry name" value="GNAT_dom"/>
</dbReference>
<name>A0ABV0ASV4_9ACTN</name>
<keyword evidence="1" id="KW-0808">Transferase</keyword>
<gene>
    <name evidence="4" type="ORF">AAH991_21240</name>
</gene>
<accession>A0ABV0ASV4</accession>
<protein>
    <submittedName>
        <fullName evidence="4">GNAT family N-acetyltransferase</fullName>
    </submittedName>
</protein>